<dbReference type="AlphaFoldDB" id="T0KHQ4"/>
<name>T0KHQ4_COLGC</name>
<feature type="region of interest" description="Disordered" evidence="1">
    <location>
        <begin position="120"/>
        <end position="142"/>
    </location>
</feature>
<sequence>MPADSTCQGEGLSDPIPNAQQHEMRTAIATKAPAPPISSTSVHRLIEIAREGPGGAKDPTVVAILEAEMTRIWAKLSKEPDTYVLSHDEFAVFNFFQFRSAVSGICRGARKRYWKQQALEHGDVKPSQDASQLPKDEAEDGSDEWTFIRREISRKRFAEPGPFAQFFDHELMKSVIDPIQVSILYSDQLPDGAFYTPSSSTYGYEISQPHSHFEQEGRSFTVEDAARQQHKRWKEIYLILFPEVDECSIPGPYFEAFEISDSISNIFDPREYEGFLKQQLPARLLTNLNCEFQLFSELAKLKLAEILKEESLAILKAYVLQKGGHSVQISENPAQSSGTEEFNTKVLDSGIFDSIGTFGDEGQGEFDLSILDVYYHQSEKGQGSEKADLGHDASVI</sequence>
<gene>
    <name evidence="2" type="ORF">CGLO_08733</name>
</gene>
<protein>
    <submittedName>
        <fullName evidence="2">Uncharacterized protein</fullName>
    </submittedName>
</protein>
<dbReference type="OrthoDB" id="5302289at2759"/>
<organism evidence="2 3">
    <name type="scientific">Colletotrichum gloeosporioides (strain Cg-14)</name>
    <name type="common">Anthracnose fungus</name>
    <name type="synonym">Glomerella cingulata</name>
    <dbReference type="NCBI Taxonomy" id="1237896"/>
    <lineage>
        <taxon>Eukaryota</taxon>
        <taxon>Fungi</taxon>
        <taxon>Dikarya</taxon>
        <taxon>Ascomycota</taxon>
        <taxon>Pezizomycotina</taxon>
        <taxon>Sordariomycetes</taxon>
        <taxon>Hypocreomycetidae</taxon>
        <taxon>Glomerellales</taxon>
        <taxon>Glomerellaceae</taxon>
        <taxon>Colletotrichum</taxon>
        <taxon>Colletotrichum gloeosporioides species complex</taxon>
    </lineage>
</organism>
<accession>T0KHQ4</accession>
<dbReference type="Proteomes" id="UP000015530">
    <property type="component" value="Unassembled WGS sequence"/>
</dbReference>
<proteinExistence type="predicted"/>
<evidence type="ECO:0000256" key="1">
    <source>
        <dbReference type="SAM" id="MobiDB-lite"/>
    </source>
</evidence>
<evidence type="ECO:0000313" key="3">
    <source>
        <dbReference type="Proteomes" id="UP000015530"/>
    </source>
</evidence>
<dbReference type="EMBL" id="AMYD01001760">
    <property type="protein sequence ID" value="EQB51699.1"/>
    <property type="molecule type" value="Genomic_DNA"/>
</dbReference>
<reference evidence="3" key="1">
    <citation type="journal article" date="2013" name="Mol. Plant Microbe Interact.">
        <title>Global aspects of pacC regulation of pathogenicity genes in Colletotrichum gloeosporioides as revealed by transcriptome analysis.</title>
        <authorList>
            <person name="Alkan N."/>
            <person name="Meng X."/>
            <person name="Friedlander G."/>
            <person name="Reuveni E."/>
            <person name="Sukno S."/>
            <person name="Sherman A."/>
            <person name="Thon M."/>
            <person name="Fluhr R."/>
            <person name="Prusky D."/>
        </authorList>
    </citation>
    <scope>NUCLEOTIDE SEQUENCE [LARGE SCALE GENOMIC DNA]</scope>
    <source>
        <strain evidence="3">Cg-14</strain>
    </source>
</reference>
<dbReference type="HOGENOM" id="CLU_696402_0_0_1"/>
<comment type="caution">
    <text evidence="2">The sequence shown here is derived from an EMBL/GenBank/DDBJ whole genome shotgun (WGS) entry which is preliminary data.</text>
</comment>
<evidence type="ECO:0000313" key="2">
    <source>
        <dbReference type="EMBL" id="EQB51699.1"/>
    </source>
</evidence>